<dbReference type="Pfam" id="PF12796">
    <property type="entry name" value="Ank_2"/>
    <property type="match status" value="1"/>
</dbReference>
<dbReference type="InParanoid" id="A0A1S3IWC1"/>
<dbReference type="GeneID" id="106168093"/>
<dbReference type="PROSITE" id="PS50297">
    <property type="entry name" value="ANK_REP_REGION"/>
    <property type="match status" value="2"/>
</dbReference>
<dbReference type="PANTHER" id="PTHR24133:SF40">
    <property type="entry name" value="ANKYRIN REPEAT DOMAIN 44"/>
    <property type="match status" value="1"/>
</dbReference>
<protein>
    <submittedName>
        <fullName evidence="4">Ankyrin-1</fullName>
    </submittedName>
</protein>
<dbReference type="SMART" id="SM00248">
    <property type="entry name" value="ANK"/>
    <property type="match status" value="3"/>
</dbReference>
<name>A0A1S3IWC1_LINAN</name>
<dbReference type="OrthoDB" id="10070144at2759"/>
<dbReference type="RefSeq" id="XP_013402487.1">
    <property type="nucleotide sequence ID" value="XM_013547033.1"/>
</dbReference>
<dbReference type="SUPFAM" id="SSF48403">
    <property type="entry name" value="Ankyrin repeat"/>
    <property type="match status" value="1"/>
</dbReference>
<dbReference type="PROSITE" id="PS50088">
    <property type="entry name" value="ANK_REPEAT"/>
    <property type="match status" value="2"/>
</dbReference>
<feature type="repeat" description="ANK" evidence="1">
    <location>
        <begin position="138"/>
        <end position="170"/>
    </location>
</feature>
<dbReference type="KEGG" id="lak:106168093"/>
<organism evidence="3 4">
    <name type="scientific">Lingula anatina</name>
    <name type="common">Brachiopod</name>
    <name type="synonym">Lingula unguis</name>
    <dbReference type="NCBI Taxonomy" id="7574"/>
    <lineage>
        <taxon>Eukaryota</taxon>
        <taxon>Metazoa</taxon>
        <taxon>Spiralia</taxon>
        <taxon>Lophotrochozoa</taxon>
        <taxon>Brachiopoda</taxon>
        <taxon>Linguliformea</taxon>
        <taxon>Lingulata</taxon>
        <taxon>Lingulida</taxon>
        <taxon>Linguloidea</taxon>
        <taxon>Lingulidae</taxon>
        <taxon>Lingula</taxon>
    </lineage>
</organism>
<evidence type="ECO:0000256" key="1">
    <source>
        <dbReference type="PROSITE-ProRule" id="PRU00023"/>
    </source>
</evidence>
<dbReference type="InterPro" id="IPR036770">
    <property type="entry name" value="Ankyrin_rpt-contain_sf"/>
</dbReference>
<evidence type="ECO:0000313" key="4">
    <source>
        <dbReference type="RefSeq" id="XP_013402487.1"/>
    </source>
</evidence>
<keyword evidence="1" id="KW-0040">ANK repeat</keyword>
<gene>
    <name evidence="4" type="primary">LOC106168093</name>
</gene>
<keyword evidence="3" id="KW-1185">Reference proteome</keyword>
<dbReference type="Proteomes" id="UP000085678">
    <property type="component" value="Unplaced"/>
</dbReference>
<dbReference type="InterPro" id="IPR002110">
    <property type="entry name" value="Ankyrin_rpt"/>
</dbReference>
<dbReference type="AlphaFoldDB" id="A0A1S3IWC1"/>
<feature type="repeat" description="ANK" evidence="1">
    <location>
        <begin position="171"/>
        <end position="203"/>
    </location>
</feature>
<dbReference type="InterPro" id="IPR052391">
    <property type="entry name" value="E3_Ligase-Neurotoxin"/>
</dbReference>
<evidence type="ECO:0000256" key="2">
    <source>
        <dbReference type="SAM" id="MobiDB-lite"/>
    </source>
</evidence>
<evidence type="ECO:0000313" key="3">
    <source>
        <dbReference type="Proteomes" id="UP000085678"/>
    </source>
</evidence>
<sequence>MDGHVDVVRYLINEYKMDPTILNNRGENSAHVAANCGQVQCLNVILGTHTGLINKRGNLYEGSLVYLVRGKDRGRPAWHYVLVKRKLLADFLIKTKGGSIDVADYGEVLYSGWGKDPPDDIVKKITDKYDKCEDAAPEDLTPLHHAVLEQHPAVVEKLLELGADTDVHDAYKLTPLHLACMHGNREIVKLLVEAGADTKAADDDGDTPLDVAKLYHQDLTVSFMEKAVIVKFVKDSIQQPAKEIMELLDHGLDTDVTLDVLKTQLHDIIQRLMTGGFSCLAKLNPEEDSSKHFEKETNTKKTDEEE</sequence>
<dbReference type="PANTHER" id="PTHR24133">
    <property type="entry name" value="ANKYRIN DOMAIN-CONTAINING"/>
    <property type="match status" value="1"/>
</dbReference>
<dbReference type="Gene3D" id="1.25.40.20">
    <property type="entry name" value="Ankyrin repeat-containing domain"/>
    <property type="match status" value="2"/>
</dbReference>
<feature type="region of interest" description="Disordered" evidence="2">
    <location>
        <begin position="287"/>
        <end position="306"/>
    </location>
</feature>
<reference evidence="4" key="1">
    <citation type="submission" date="2025-08" db="UniProtKB">
        <authorList>
            <consortium name="RefSeq"/>
        </authorList>
    </citation>
    <scope>IDENTIFICATION</scope>
    <source>
        <tissue evidence="4">Gonads</tissue>
    </source>
</reference>
<proteinExistence type="predicted"/>
<dbReference type="STRING" id="7574.A0A1S3IWC1"/>
<accession>A0A1S3IWC1</accession>